<name>A0A090L992_STRRB</name>
<evidence type="ECO:0000313" key="6">
    <source>
        <dbReference type="Proteomes" id="UP000035682"/>
    </source>
</evidence>
<dbReference type="InterPro" id="IPR000242">
    <property type="entry name" value="PTP_cat"/>
</dbReference>
<feature type="domain" description="Tyrosine-protein phosphatase" evidence="3">
    <location>
        <begin position="880"/>
        <end position="1118"/>
    </location>
</feature>
<dbReference type="PROSITE" id="PS00383">
    <property type="entry name" value="TYR_PHOSPHATASE_1"/>
    <property type="match status" value="1"/>
</dbReference>
<dbReference type="RefSeq" id="XP_024505512.1">
    <property type="nucleotide sequence ID" value="XM_024651879.1"/>
</dbReference>
<evidence type="ECO:0000256" key="1">
    <source>
        <dbReference type="SAM" id="Phobius"/>
    </source>
</evidence>
<keyword evidence="6" id="KW-1185">Reference proteome</keyword>
<dbReference type="Pfam" id="PF24486">
    <property type="entry name" value="DUF7583"/>
    <property type="match status" value="1"/>
</dbReference>
<dbReference type="InterPro" id="IPR056006">
    <property type="entry name" value="DUF7584"/>
</dbReference>
<protein>
    <submittedName>
        <fullName evidence="5">Protein-tyrosine phosphatase, receptor/non-receptor type domain and Protein-tyrosine/Dual specificity phosphatase domain and Protein-tyrosine phosphatase, catalytic domain-containing protein</fullName>
    </submittedName>
</protein>
<feature type="domain" description="Tyrosine specific protein phosphatases" evidence="4">
    <location>
        <begin position="1040"/>
        <end position="1109"/>
    </location>
</feature>
<dbReference type="InterPro" id="IPR056005">
    <property type="entry name" value="DUF7583"/>
</dbReference>
<dbReference type="InterPro" id="IPR003595">
    <property type="entry name" value="Tyr_Pase_cat"/>
</dbReference>
<dbReference type="CDD" id="cd00047">
    <property type="entry name" value="PTPc"/>
    <property type="match status" value="1"/>
</dbReference>
<sequence>MFLDIHQFKTICLLLLLPIFTQCEEGIYGTFFPTVPKKINKTTFPVNLRFAANSDVILLKCPGSLYKHQNSMDKFTENKKLGDWSVMPSNQDILFNWILSIYNASGPQHIQCGDIGIKRSDGSQMPYEWKFNFNWQPGPNPYVMAKREKIINQLPITSICGNDQKKILKFTRDKEGKLFKLILVNGALKTSDELPHVNKLYYLFTIPKDTYKKEIAEPCMIFRAVNDIPEIIVQGYNSTQKSLNGIDIDVIKFDYLETSLEIQLLLQNQPNLKDFYKNEEILISKVIFTKDGAKEVPKSNKTTKGKFSLNGYELLKFSYDCPSTEDDHKITKIFYFAPPQENFKFPLEYILYASNETVVRPNCSINRFSFGYLYSVDYINKKIVNLTELNANGVENNGLYRSGDFVFTTDVSNFNTTLKCLYKTPNGEVTLIHSFLHSDKASFGIDKNGKRYLNVDEDKVTINKIQKSRFEKFKETFGTTGAIFIIVGSIIIGILIFVGISVLIFLKAIKLHIRRKKLASIYPNIFALWKELSNAKLEEYCKIVQDKEYIPDKLKNQSSSMKIENDEEIDFDTGSLFDSSLVKCFKSIFGEIRAHYIDDVSPERKYIISDGPAPENVKYFWELLYKEDVAVVISMIYQDSDEDPETSNKLLYWPETNQTYGNVTVKYLEELPTNLISVKVLKFSMTMKGEKPKEVTLFHVSYWKEHAIPSTDLHFTNLYSEFSECAGNGNVLVHASRSAGSRVFIFTYFCCILETMQADASIYSPMKIIKEIREKRYGGNISSMEYAYLLKALLAYFFENKMLIDENNLRIKFTDEYDRYLYKLDVCKGNMDKRFKRFLQFISVLDDGKLRELCVQFVKIGVMNNKELLKNCQRFYIAKESSQRKNRFNDLPCLDKTSVNINGYDSKDIRGYIHANQMIYKYGDEKERKIIMCQAPIPTTVDDMYDMIFRYKIGIIVILVNVKEIKEKNKCFPYFPTDAKEMKGGKYTVMYIDKKVDDLNHIIEYDYTIYNDKNVRSNFKILHYTNWPDKSIPNESKTIHELYKRIVNLDNNCQIAIHCSTGIGRTGTLALAIYMIDMINSCKAFDPIKFLETLRSHRYKAVQNKMQFIFSLSIVYEHFKNKIDEMDPDAYKNFTTISKNIFRHNKEYKG</sequence>
<dbReference type="WBParaSite" id="SRAE_2000098200.1">
    <property type="protein sequence ID" value="SRAE_2000098200.1"/>
    <property type="gene ID" value="WBGene00261182"/>
</dbReference>
<dbReference type="WormBase" id="SRAE_2000098200">
    <property type="protein sequence ID" value="SRP06525"/>
    <property type="gene ID" value="WBGene00261182"/>
</dbReference>
<dbReference type="InterPro" id="IPR029021">
    <property type="entry name" value="Prot-tyrosine_phosphatase-like"/>
</dbReference>
<dbReference type="PANTHER" id="PTHR46163">
    <property type="entry name" value="TYROSINE-PROTEIN PHOSPHATASE-RELATED"/>
    <property type="match status" value="1"/>
</dbReference>
<evidence type="ECO:0000313" key="7">
    <source>
        <dbReference type="WBParaSite" id="SRAE_2000098200.1"/>
    </source>
</evidence>
<gene>
    <name evidence="5 7 8" type="ORF">SRAE_2000098200</name>
</gene>
<organism evidence="5">
    <name type="scientific">Strongyloides ratti</name>
    <name type="common">Parasitic roundworm</name>
    <dbReference type="NCBI Taxonomy" id="34506"/>
    <lineage>
        <taxon>Eukaryota</taxon>
        <taxon>Metazoa</taxon>
        <taxon>Ecdysozoa</taxon>
        <taxon>Nematoda</taxon>
        <taxon>Chromadorea</taxon>
        <taxon>Rhabditida</taxon>
        <taxon>Tylenchina</taxon>
        <taxon>Panagrolaimomorpha</taxon>
        <taxon>Strongyloidoidea</taxon>
        <taxon>Strongyloididae</taxon>
        <taxon>Strongyloides</taxon>
    </lineage>
</organism>
<evidence type="ECO:0000256" key="2">
    <source>
        <dbReference type="SAM" id="SignalP"/>
    </source>
</evidence>
<accession>A0A090L992</accession>
<dbReference type="PANTHER" id="PTHR46163:SF24">
    <property type="entry name" value="PROTEIN-TYROSINE PHOSPHATASE CATALYTIC DOMAIN-CONTAINING PROTEIN-RELATED"/>
    <property type="match status" value="1"/>
</dbReference>
<dbReference type="Pfam" id="PF24490">
    <property type="entry name" value="DUF7585"/>
    <property type="match status" value="1"/>
</dbReference>
<dbReference type="OrthoDB" id="5870053at2759"/>
<dbReference type="Pfam" id="PF24488">
    <property type="entry name" value="DUF7584"/>
    <property type="match status" value="1"/>
</dbReference>
<dbReference type="InterPro" id="IPR056007">
    <property type="entry name" value="DUF7585"/>
</dbReference>
<dbReference type="Pfam" id="PF00102">
    <property type="entry name" value="Y_phosphatase"/>
    <property type="match status" value="2"/>
</dbReference>
<evidence type="ECO:0000259" key="3">
    <source>
        <dbReference type="PROSITE" id="PS50055"/>
    </source>
</evidence>
<feature type="transmembrane region" description="Helical" evidence="1">
    <location>
        <begin position="777"/>
        <end position="798"/>
    </location>
</feature>
<dbReference type="SMART" id="SM00404">
    <property type="entry name" value="PTPc_motif"/>
    <property type="match status" value="2"/>
</dbReference>
<proteinExistence type="predicted"/>
<keyword evidence="5" id="KW-0675">Receptor</keyword>
<keyword evidence="1" id="KW-0472">Membrane</keyword>
<feature type="signal peptide" evidence="2">
    <location>
        <begin position="1"/>
        <end position="23"/>
    </location>
</feature>
<dbReference type="Gene3D" id="3.90.190.10">
    <property type="entry name" value="Protein tyrosine phosphatase superfamily"/>
    <property type="match status" value="2"/>
</dbReference>
<feature type="transmembrane region" description="Helical" evidence="1">
    <location>
        <begin position="482"/>
        <end position="506"/>
    </location>
</feature>
<evidence type="ECO:0000313" key="8">
    <source>
        <dbReference type="WormBase" id="SRAE_2000098200"/>
    </source>
</evidence>
<dbReference type="AlphaFoldDB" id="A0A090L992"/>
<dbReference type="InterPro" id="IPR016130">
    <property type="entry name" value="Tyr_Pase_AS"/>
</dbReference>
<dbReference type="GO" id="GO:0004725">
    <property type="term" value="F:protein tyrosine phosphatase activity"/>
    <property type="evidence" value="ECO:0007669"/>
    <property type="project" value="InterPro"/>
</dbReference>
<dbReference type="CTD" id="36378676"/>
<dbReference type="Proteomes" id="UP000035682">
    <property type="component" value="Unplaced"/>
</dbReference>
<dbReference type="SUPFAM" id="SSF52799">
    <property type="entry name" value="(Phosphotyrosine protein) phosphatases II"/>
    <property type="match status" value="2"/>
</dbReference>
<keyword evidence="1" id="KW-1133">Transmembrane helix</keyword>
<dbReference type="PROSITE" id="PS50055">
    <property type="entry name" value="TYR_PHOSPHATASE_PTP"/>
    <property type="match status" value="2"/>
</dbReference>
<evidence type="ECO:0000259" key="4">
    <source>
        <dbReference type="PROSITE" id="PS50056"/>
    </source>
</evidence>
<dbReference type="InterPro" id="IPR052782">
    <property type="entry name" value="Oocyte-zygote_transition_reg"/>
</dbReference>
<dbReference type="EMBL" id="LN609529">
    <property type="protein sequence ID" value="CEF66312.1"/>
    <property type="molecule type" value="Genomic_DNA"/>
</dbReference>
<dbReference type="InterPro" id="IPR000387">
    <property type="entry name" value="Tyr_Pase_dom"/>
</dbReference>
<dbReference type="PROSITE" id="PS50056">
    <property type="entry name" value="TYR_PHOSPHATASE_2"/>
    <property type="match status" value="1"/>
</dbReference>
<feature type="domain" description="Tyrosine-protein phosphatase" evidence="3">
    <location>
        <begin position="577"/>
        <end position="796"/>
    </location>
</feature>
<feature type="chain" id="PRO_5015030605" evidence="2">
    <location>
        <begin position="24"/>
        <end position="1150"/>
    </location>
</feature>
<dbReference type="GeneID" id="36378676"/>
<dbReference type="SMART" id="SM00194">
    <property type="entry name" value="PTPc"/>
    <property type="match status" value="2"/>
</dbReference>
<evidence type="ECO:0000313" key="5">
    <source>
        <dbReference type="EMBL" id="CEF66312.1"/>
    </source>
</evidence>
<keyword evidence="2" id="KW-0732">Signal</keyword>
<reference evidence="5 6" key="1">
    <citation type="submission" date="2014-09" db="EMBL/GenBank/DDBJ databases">
        <authorList>
            <person name="Martin A.A."/>
        </authorList>
    </citation>
    <scope>NUCLEOTIDE SEQUENCE</scope>
    <source>
        <strain evidence="6">ED321</strain>
        <strain evidence="5">ED321 Heterogonic</strain>
    </source>
</reference>
<keyword evidence="1" id="KW-0812">Transmembrane</keyword>
<reference evidence="7" key="2">
    <citation type="submission" date="2020-12" db="UniProtKB">
        <authorList>
            <consortium name="WormBaseParasite"/>
        </authorList>
    </citation>
    <scope>IDENTIFICATION</scope>
</reference>
<dbReference type="STRING" id="34506.A0A090L992"/>